<keyword evidence="6" id="KW-1185">Reference proteome</keyword>
<keyword evidence="1" id="KW-0805">Transcription regulation</keyword>
<comment type="caution">
    <text evidence="5">The sequence shown here is derived from an EMBL/GenBank/DDBJ whole genome shotgun (WGS) entry which is preliminary data.</text>
</comment>
<dbReference type="InterPro" id="IPR036388">
    <property type="entry name" value="WH-like_DNA-bd_sf"/>
</dbReference>
<evidence type="ECO:0000313" key="5">
    <source>
        <dbReference type="EMBL" id="TDW99062.1"/>
    </source>
</evidence>
<dbReference type="SUPFAM" id="SSF46785">
    <property type="entry name" value="Winged helix' DNA-binding domain"/>
    <property type="match status" value="1"/>
</dbReference>
<organism evidence="5 6">
    <name type="scientific">Dinghuibacter silviterrae</name>
    <dbReference type="NCBI Taxonomy" id="1539049"/>
    <lineage>
        <taxon>Bacteria</taxon>
        <taxon>Pseudomonadati</taxon>
        <taxon>Bacteroidota</taxon>
        <taxon>Chitinophagia</taxon>
        <taxon>Chitinophagales</taxon>
        <taxon>Chitinophagaceae</taxon>
        <taxon>Dinghuibacter</taxon>
    </lineage>
</organism>
<accession>A0A4V3GLD8</accession>
<sequence length="111" mass="12555">MLLIIRDMMFKGQNTYGDFLHGGEGIATNILADRLATLECANIISRQKHPESRAKILYKLTPKGIDLIPVLVEMIGWSEKYHKVHPQAVAFAKQMEKNKSGLIESLYKSLQ</sequence>
<keyword evidence="3" id="KW-0804">Transcription</keyword>
<dbReference type="Proteomes" id="UP000294498">
    <property type="component" value="Unassembled WGS sequence"/>
</dbReference>
<dbReference type="Gene3D" id="1.10.10.10">
    <property type="entry name" value="Winged helix-like DNA-binding domain superfamily/Winged helix DNA-binding domain"/>
    <property type="match status" value="1"/>
</dbReference>
<evidence type="ECO:0000259" key="4">
    <source>
        <dbReference type="PROSITE" id="PS51118"/>
    </source>
</evidence>
<protein>
    <submittedName>
        <fullName evidence="5">HxlR family transcriptional regulator</fullName>
    </submittedName>
</protein>
<dbReference type="PANTHER" id="PTHR33204:SF37">
    <property type="entry name" value="HTH-TYPE TRANSCRIPTIONAL REGULATOR YODB"/>
    <property type="match status" value="1"/>
</dbReference>
<dbReference type="EMBL" id="SODV01000001">
    <property type="protein sequence ID" value="TDW99062.1"/>
    <property type="molecule type" value="Genomic_DNA"/>
</dbReference>
<evidence type="ECO:0000256" key="2">
    <source>
        <dbReference type="ARBA" id="ARBA00023125"/>
    </source>
</evidence>
<dbReference type="PANTHER" id="PTHR33204">
    <property type="entry name" value="TRANSCRIPTIONAL REGULATOR, MARR FAMILY"/>
    <property type="match status" value="1"/>
</dbReference>
<dbReference type="AlphaFoldDB" id="A0A4V3GLD8"/>
<evidence type="ECO:0000256" key="1">
    <source>
        <dbReference type="ARBA" id="ARBA00023015"/>
    </source>
</evidence>
<feature type="domain" description="HTH hxlR-type" evidence="4">
    <location>
        <begin position="1"/>
        <end position="86"/>
    </location>
</feature>
<reference evidence="5 6" key="1">
    <citation type="submission" date="2019-03" db="EMBL/GenBank/DDBJ databases">
        <title>Genomic Encyclopedia of Type Strains, Phase IV (KMG-IV): sequencing the most valuable type-strain genomes for metagenomic binning, comparative biology and taxonomic classification.</title>
        <authorList>
            <person name="Goeker M."/>
        </authorList>
    </citation>
    <scope>NUCLEOTIDE SEQUENCE [LARGE SCALE GENOMIC DNA]</scope>
    <source>
        <strain evidence="5 6">DSM 100059</strain>
    </source>
</reference>
<dbReference type="InterPro" id="IPR002577">
    <property type="entry name" value="HTH_HxlR"/>
</dbReference>
<dbReference type="PROSITE" id="PS51118">
    <property type="entry name" value="HTH_HXLR"/>
    <property type="match status" value="1"/>
</dbReference>
<evidence type="ECO:0000256" key="3">
    <source>
        <dbReference type="ARBA" id="ARBA00023163"/>
    </source>
</evidence>
<keyword evidence="2" id="KW-0238">DNA-binding</keyword>
<name>A0A4V3GLD8_9BACT</name>
<dbReference type="Pfam" id="PF01638">
    <property type="entry name" value="HxlR"/>
    <property type="match status" value="1"/>
</dbReference>
<proteinExistence type="predicted"/>
<gene>
    <name evidence="5" type="ORF">EDB95_0070</name>
</gene>
<dbReference type="InterPro" id="IPR036390">
    <property type="entry name" value="WH_DNA-bd_sf"/>
</dbReference>
<dbReference type="GO" id="GO:0003677">
    <property type="term" value="F:DNA binding"/>
    <property type="evidence" value="ECO:0007669"/>
    <property type="project" value="UniProtKB-KW"/>
</dbReference>
<evidence type="ECO:0000313" key="6">
    <source>
        <dbReference type="Proteomes" id="UP000294498"/>
    </source>
</evidence>